<dbReference type="SUPFAM" id="SSF52402">
    <property type="entry name" value="Adenine nucleotide alpha hydrolases-like"/>
    <property type="match status" value="1"/>
</dbReference>
<dbReference type="InterPro" id="IPR014729">
    <property type="entry name" value="Rossmann-like_a/b/a_fold"/>
</dbReference>
<evidence type="ECO:0000313" key="2">
    <source>
        <dbReference type="Proteomes" id="UP001237869"/>
    </source>
</evidence>
<dbReference type="EMBL" id="CP092148">
    <property type="protein sequence ID" value="WGS67288.1"/>
    <property type="molecule type" value="Genomic_DNA"/>
</dbReference>
<dbReference type="Gene3D" id="3.40.50.620">
    <property type="entry name" value="HUPs"/>
    <property type="match status" value="1"/>
</dbReference>
<protein>
    <submittedName>
        <fullName evidence="1">Uncharacterized protein</fullName>
    </submittedName>
</protein>
<organism evidence="1 2">
    <name type="scientific">Carsonella ruddii</name>
    <dbReference type="NCBI Taxonomy" id="114186"/>
    <lineage>
        <taxon>Bacteria</taxon>
        <taxon>Pseudomonadati</taxon>
        <taxon>Pseudomonadota</taxon>
        <taxon>Gammaproteobacteria</taxon>
        <taxon>Oceanospirillales</taxon>
        <taxon>Halomonadaceae</taxon>
        <taxon>Zymobacter group</taxon>
        <taxon>Candidatus Carsonella</taxon>
    </lineage>
</organism>
<sequence>MINILLNSGGKDSNFFNYIKNFNNFFIKINNCYVFFEEKYSFLNCKYLKKKIFSIFLNKEYYFMLKKYEINKINIDYYCNKLIKIYLLKKIFKKKLLFTGHYIKKIFFFFISSIDQKKEQLFFFNFKNNIFSINGYFNKNNIEFFSFKNNFFCKKKKNTTGICFNLKIKINIFFFFLENKMIFNIKLKKEILNIGKKIFNFTIIKIKKKIIIISKYLFKYFLIEIDKNIKKNIFFKLNSQSTKKIGKIINFKNKTFVIFYKKKFFLEKKNILIFYNDLVINNFKIKKKY</sequence>
<reference evidence="1" key="1">
    <citation type="submission" date="2022-02" db="EMBL/GenBank/DDBJ databases">
        <title>Long-read sequencing of the primary endosymbionts of Cacopsylla melanoneura.</title>
        <authorList>
            <person name="Dittmer J."/>
            <person name="Corretto E."/>
            <person name="Stauffer C."/>
            <person name="Schuler H."/>
        </authorList>
    </citation>
    <scope>NUCLEOTIDE SEQUENCE</scope>
    <source>
        <strain evidence="1">Cmel4</strain>
    </source>
</reference>
<dbReference type="Proteomes" id="UP001237869">
    <property type="component" value="Chromosome"/>
</dbReference>
<dbReference type="RefSeq" id="WP_280956093.1">
    <property type="nucleotide sequence ID" value="NZ_CP092145.1"/>
</dbReference>
<dbReference type="AlphaFoldDB" id="A0AAJ6FDM6"/>
<proteinExistence type="predicted"/>
<accession>A0AAJ6FDM6</accession>
<gene>
    <name evidence="1" type="ORF">MEJ65_00205</name>
</gene>
<name>A0AAJ6FDM6_CARRU</name>
<evidence type="ECO:0000313" key="1">
    <source>
        <dbReference type="EMBL" id="WGS67288.1"/>
    </source>
</evidence>